<dbReference type="KEGG" id="mech:Q9L42_004970"/>
<dbReference type="GO" id="GO:0110142">
    <property type="term" value="C:ubiquinone biosynthesis complex"/>
    <property type="evidence" value="ECO:0007669"/>
    <property type="project" value="UniProtKB-ARBA"/>
</dbReference>
<comment type="pathway">
    <text evidence="2">Cofactor biosynthesis; ubiquinone biosynthesis.</text>
</comment>
<name>A0AAU7NX12_9GAMM</name>
<keyword evidence="11" id="KW-1185">Reference proteome</keyword>
<comment type="subunit">
    <text evidence="8">Component of the Ubi complex metabolon, which regroups five ubiquinone biosynthesis proteins (UbiE, UbiF, UbiG, UbiH and UbiI) and two accessory factors (UbiK and the lipid-binding protein UbiJ).</text>
</comment>
<proteinExistence type="inferred from homology"/>
<dbReference type="InterPro" id="IPR002938">
    <property type="entry name" value="FAD-bd"/>
</dbReference>
<keyword evidence="10" id="KW-0830">Ubiquinone</keyword>
<keyword evidence="6" id="KW-0560">Oxidoreductase</keyword>
<evidence type="ECO:0000256" key="1">
    <source>
        <dbReference type="ARBA" id="ARBA00001974"/>
    </source>
</evidence>
<keyword evidence="5" id="KW-0274">FAD</keyword>
<dbReference type="InterPro" id="IPR036188">
    <property type="entry name" value="FAD/NAD-bd_sf"/>
</dbReference>
<dbReference type="Gene3D" id="3.50.50.60">
    <property type="entry name" value="FAD/NAD(P)-binding domain"/>
    <property type="match status" value="2"/>
</dbReference>
<dbReference type="FunFam" id="3.50.50.60:FF:000021">
    <property type="entry name" value="Ubiquinone biosynthesis monooxygenase COQ6"/>
    <property type="match status" value="1"/>
</dbReference>
<dbReference type="PANTHER" id="PTHR43876:SF7">
    <property type="entry name" value="UBIQUINONE BIOSYNTHESIS MONOOXYGENASE COQ6, MITOCHONDRIAL"/>
    <property type="match status" value="1"/>
</dbReference>
<dbReference type="InterPro" id="IPR018168">
    <property type="entry name" value="Ubi_Hdrlase_CS"/>
</dbReference>
<keyword evidence="7" id="KW-0503">Monooxygenase</keyword>
<accession>A0AAU7NX12</accession>
<dbReference type="RefSeq" id="WP_349432141.1">
    <property type="nucleotide sequence ID" value="NZ_CP157743.1"/>
</dbReference>
<evidence type="ECO:0000256" key="3">
    <source>
        <dbReference type="ARBA" id="ARBA00005349"/>
    </source>
</evidence>
<dbReference type="InterPro" id="IPR051205">
    <property type="entry name" value="UbiH/COQ6_monooxygenase"/>
</dbReference>
<evidence type="ECO:0000256" key="2">
    <source>
        <dbReference type="ARBA" id="ARBA00004749"/>
    </source>
</evidence>
<feature type="domain" description="FAD-binding" evidence="9">
    <location>
        <begin position="5"/>
        <end position="319"/>
    </location>
</feature>
<evidence type="ECO:0000256" key="6">
    <source>
        <dbReference type="ARBA" id="ARBA00023002"/>
    </source>
</evidence>
<dbReference type="GO" id="GO:0004497">
    <property type="term" value="F:monooxygenase activity"/>
    <property type="evidence" value="ECO:0007669"/>
    <property type="project" value="UniProtKB-KW"/>
</dbReference>
<evidence type="ECO:0000313" key="11">
    <source>
        <dbReference type="Proteomes" id="UP001225378"/>
    </source>
</evidence>
<organism evidence="10 11">
    <name type="scientific">Methylomarinum roseum</name>
    <dbReference type="NCBI Taxonomy" id="3067653"/>
    <lineage>
        <taxon>Bacteria</taxon>
        <taxon>Pseudomonadati</taxon>
        <taxon>Pseudomonadota</taxon>
        <taxon>Gammaproteobacteria</taxon>
        <taxon>Methylococcales</taxon>
        <taxon>Methylococcaceae</taxon>
        <taxon>Methylomarinum</taxon>
    </lineage>
</organism>
<dbReference type="PROSITE" id="PS01304">
    <property type="entry name" value="UBIH"/>
    <property type="match status" value="1"/>
</dbReference>
<dbReference type="PANTHER" id="PTHR43876">
    <property type="entry name" value="UBIQUINONE BIOSYNTHESIS MONOOXYGENASE COQ6, MITOCHONDRIAL"/>
    <property type="match status" value="1"/>
</dbReference>
<reference evidence="10 11" key="1">
    <citation type="journal article" date="2024" name="Microbiology">
        <title>Methylomarinum rosea sp. nov., a novel halophilic methanotrophic bacterium from the hypersaline Lake Elton.</title>
        <authorList>
            <person name="Suleimanov R.Z."/>
            <person name="Oshkin I.Y."/>
            <person name="Danilova O.V."/>
            <person name="Suzina N.E."/>
            <person name="Dedysh S.N."/>
        </authorList>
    </citation>
    <scope>NUCLEOTIDE SEQUENCE [LARGE SCALE GENOMIC DNA]</scope>
    <source>
        <strain evidence="10 11">Ch1-1</strain>
    </source>
</reference>
<evidence type="ECO:0000256" key="4">
    <source>
        <dbReference type="ARBA" id="ARBA00022630"/>
    </source>
</evidence>
<dbReference type="GO" id="GO:0071949">
    <property type="term" value="F:FAD binding"/>
    <property type="evidence" value="ECO:0007669"/>
    <property type="project" value="InterPro"/>
</dbReference>
<dbReference type="PRINTS" id="PR00420">
    <property type="entry name" value="RNGMNOXGNASE"/>
</dbReference>
<dbReference type="AlphaFoldDB" id="A0AAU7NX12"/>
<comment type="cofactor">
    <cofactor evidence="1">
        <name>FAD</name>
        <dbReference type="ChEBI" id="CHEBI:57692"/>
    </cofactor>
</comment>
<evidence type="ECO:0000313" key="10">
    <source>
        <dbReference type="EMBL" id="XBS21479.1"/>
    </source>
</evidence>
<dbReference type="NCBIfam" id="TIGR01988">
    <property type="entry name" value="Ubi-OHases"/>
    <property type="match status" value="1"/>
</dbReference>
<dbReference type="EMBL" id="CP157743">
    <property type="protein sequence ID" value="XBS21479.1"/>
    <property type="molecule type" value="Genomic_DNA"/>
</dbReference>
<dbReference type="InterPro" id="IPR010971">
    <property type="entry name" value="UbiH/COQ6"/>
</dbReference>
<evidence type="ECO:0000259" key="9">
    <source>
        <dbReference type="Pfam" id="PF01494"/>
    </source>
</evidence>
<comment type="similarity">
    <text evidence="3">Belongs to the UbiH/COQ6 family.</text>
</comment>
<dbReference type="PROSITE" id="PS51257">
    <property type="entry name" value="PROKAR_LIPOPROTEIN"/>
    <property type="match status" value="1"/>
</dbReference>
<gene>
    <name evidence="10" type="ORF">Q9L42_004970</name>
</gene>
<evidence type="ECO:0000256" key="8">
    <source>
        <dbReference type="ARBA" id="ARBA00065734"/>
    </source>
</evidence>
<dbReference type="Pfam" id="PF01494">
    <property type="entry name" value="FAD_binding_3"/>
    <property type="match status" value="1"/>
</dbReference>
<protein>
    <submittedName>
        <fullName evidence="10">UbiH/UbiF/VisC/COQ6 family ubiquinone biosynthesis hydroxylase</fullName>
    </submittedName>
</protein>
<evidence type="ECO:0000256" key="7">
    <source>
        <dbReference type="ARBA" id="ARBA00023033"/>
    </source>
</evidence>
<keyword evidence="4" id="KW-0285">Flavoprotein</keyword>
<dbReference type="SUPFAM" id="SSF51905">
    <property type="entry name" value="FAD/NAD(P)-binding domain"/>
    <property type="match status" value="1"/>
</dbReference>
<dbReference type="GO" id="GO:0006744">
    <property type="term" value="P:ubiquinone biosynthetic process"/>
    <property type="evidence" value="ECO:0007669"/>
    <property type="project" value="InterPro"/>
</dbReference>
<dbReference type="Proteomes" id="UP001225378">
    <property type="component" value="Chromosome"/>
</dbReference>
<evidence type="ECO:0000256" key="5">
    <source>
        <dbReference type="ARBA" id="ARBA00022827"/>
    </source>
</evidence>
<dbReference type="GO" id="GO:0016705">
    <property type="term" value="F:oxidoreductase activity, acting on paired donors, with incorporation or reduction of molecular oxygen"/>
    <property type="evidence" value="ECO:0007669"/>
    <property type="project" value="InterPro"/>
</dbReference>
<sequence length="406" mass="44842">MKETFDVIIVGGGMVGATAACALAHGGIRVALLDSHNPPRQWPQDSVDIRVSALTRASQNILECVGAWPAMVGRGVCAYKDMRVWDAKADGELHFDCAETEYNELGHIVENRVTVASLWDVLETLPAATCITGAKVADMQLLEQDARLQLDDGRQFQADLVIAADGRESFLRDQAGIDVTGWPYHQDGLVATIRTEKPHQATAWQRFLDEGPLAFLPLRNGQCSIVWTLKTETAQACLQLSDEAFLQQLESASAGMLGKMLATGPRAAFPLKFQYANRYCERHFALIGDAAHAMHPLAGQGANAGLLDAAALAELIIKTRQAGRPLSGHQYLRRYERWRKGDNLLMMSAMDALNKTFAVSALPFVSIRSAGMNWINHSDMIKNYFNRHAMGLRDDLPRLARKQRCW</sequence>